<keyword evidence="3" id="KW-1133">Transmembrane helix</keyword>
<dbReference type="EMBL" id="HBIO01018952">
    <property type="protein sequence ID" value="CAE0469715.1"/>
    <property type="molecule type" value="Transcribed_RNA"/>
</dbReference>
<keyword evidence="2" id="KW-0812">Transmembrane</keyword>
<evidence type="ECO:0000256" key="3">
    <source>
        <dbReference type="ARBA" id="ARBA00022989"/>
    </source>
</evidence>
<evidence type="ECO:0000256" key="2">
    <source>
        <dbReference type="ARBA" id="ARBA00022692"/>
    </source>
</evidence>
<evidence type="ECO:0000256" key="1">
    <source>
        <dbReference type="ARBA" id="ARBA00004225"/>
    </source>
</evidence>
<dbReference type="InterPro" id="IPR013946">
    <property type="entry name" value="NCA2-like"/>
</dbReference>
<reference evidence="7" key="1">
    <citation type="submission" date="2021-01" db="EMBL/GenBank/DDBJ databases">
        <authorList>
            <person name="Corre E."/>
            <person name="Pelletier E."/>
            <person name="Niang G."/>
            <person name="Scheremetjew M."/>
            <person name="Finn R."/>
            <person name="Kale V."/>
            <person name="Holt S."/>
            <person name="Cochrane G."/>
            <person name="Meng A."/>
            <person name="Brown T."/>
            <person name="Cohen L."/>
        </authorList>
    </citation>
    <scope>NUCLEOTIDE SEQUENCE</scope>
    <source>
        <strain evidence="7">MM31A-1</strain>
    </source>
</reference>
<keyword evidence="5" id="KW-0472">Membrane</keyword>
<gene>
    <name evidence="7" type="ORF">CDEB00056_LOCUS14568</name>
</gene>
<dbReference type="AlphaFoldDB" id="A0A7S3Q9D3"/>
<evidence type="ECO:0000256" key="6">
    <source>
        <dbReference type="SAM" id="MobiDB-lite"/>
    </source>
</evidence>
<keyword evidence="4" id="KW-0496">Mitochondrion</keyword>
<evidence type="ECO:0000256" key="5">
    <source>
        <dbReference type="ARBA" id="ARBA00023136"/>
    </source>
</evidence>
<sequence>MVAAILKSVTGKGLEAASQSVSQKLPSSNTPTIAVPKVDPGKIDQSIDVHASRLPKEKKGLFLSDGGYFLESVSSSISNYCLSAKDTIYAVSDETSKNVYNFGTKLYSTSKATASDFFPHDNKLDTSPVVETPQRRPDNSQATKDKKWFMVMNDPYHTVTGARNNFITTTNHRKSVNAVRNLLQLVDVHHDDEPVPLWNGKPGQDLDSMATYSEKSMNSQPINPPLDDESQSDISAQNQNIDSSLHINFPGTPGTPGRPKRSKRISDEVTASRLGEGTIRAMRDMALDEAIELHDALKFWTERLERPILYYLEFGPKVLTSSEDYHFIGQRVSQLQAVLARRCSCIGELQQHLWRAGWQSGVSQWGILGQGEWDAVVGSNGEIADNRHFSDDLLSMDQRNSIFSSVDQNRGRNEDRTDYYARSHLFVSNVRGGEIVTNDPAMAAWSIDAIRIVRNQLYSAGNTLEPLPYFKNWPSEERYFGKRPSDKRGRLGDSMMSMDGKSTFFSDEDGDFSDLPLWATQDAEENNIYGSTSDLKMCPSSSSIASIGEMYIDKDLIIPEGSSDPLICDIVISDLQLMAAEVTEILNSMEQYLRLQRKRRLDKLKPPSRLIRNWYIAAFTMPVIGYVGYRLFRGNAYVPLMHEVYQKVTSFWLEHVSEPLQSIYRELFTRRGREDVTDRNARLNAIAVLQRMLKSWLEEIHPDMPESEKTEKSLKMDMTLVEAAKEFSVRNILEINNIYRLSLIEMQFIKKVSTRCFLYGHRRYISDVIIRYYDK</sequence>
<accession>A0A7S3Q9D3</accession>
<dbReference type="PANTHER" id="PTHR28234:SF1">
    <property type="entry name" value="NUCLEAR CONTROL OF ATPASE PROTEIN 2"/>
    <property type="match status" value="1"/>
</dbReference>
<evidence type="ECO:0000256" key="4">
    <source>
        <dbReference type="ARBA" id="ARBA00023128"/>
    </source>
</evidence>
<evidence type="ECO:0000313" key="7">
    <source>
        <dbReference type="EMBL" id="CAE0469715.1"/>
    </source>
</evidence>
<proteinExistence type="predicted"/>
<protein>
    <submittedName>
        <fullName evidence="7">Uncharacterized protein</fullName>
    </submittedName>
</protein>
<feature type="compositionally biased region" description="Polar residues" evidence="6">
    <location>
        <begin position="232"/>
        <end position="246"/>
    </location>
</feature>
<organism evidence="7">
    <name type="scientific">Chaetoceros debilis</name>
    <dbReference type="NCBI Taxonomy" id="122233"/>
    <lineage>
        <taxon>Eukaryota</taxon>
        <taxon>Sar</taxon>
        <taxon>Stramenopiles</taxon>
        <taxon>Ochrophyta</taxon>
        <taxon>Bacillariophyta</taxon>
        <taxon>Coscinodiscophyceae</taxon>
        <taxon>Chaetocerotophycidae</taxon>
        <taxon>Chaetocerotales</taxon>
        <taxon>Chaetocerotaceae</taxon>
        <taxon>Chaetoceros</taxon>
    </lineage>
</organism>
<dbReference type="PANTHER" id="PTHR28234">
    <property type="entry name" value="NUCLEAR CONTROL OF ATPASE PROTEIN 2"/>
    <property type="match status" value="1"/>
</dbReference>
<feature type="region of interest" description="Disordered" evidence="6">
    <location>
        <begin position="213"/>
        <end position="268"/>
    </location>
</feature>
<dbReference type="GO" id="GO:0005741">
    <property type="term" value="C:mitochondrial outer membrane"/>
    <property type="evidence" value="ECO:0007669"/>
    <property type="project" value="TreeGrafter"/>
</dbReference>
<name>A0A7S3Q9D3_9STRA</name>
<comment type="subcellular location">
    <subcellularLocation>
        <location evidence="1">Mitochondrion membrane</location>
        <topology evidence="1">Multi-pass membrane protein</topology>
    </subcellularLocation>
</comment>